<evidence type="ECO:0008006" key="2">
    <source>
        <dbReference type="Google" id="ProtNLM"/>
    </source>
</evidence>
<reference evidence="1" key="1">
    <citation type="submission" date="2019-01" db="EMBL/GenBank/DDBJ databases">
        <title>Draft genome sequences of three monokaryotic isolates of the white-rot basidiomycete fungus Dichomitus squalens.</title>
        <authorList>
            <consortium name="DOE Joint Genome Institute"/>
            <person name="Lopez S.C."/>
            <person name="Andreopoulos B."/>
            <person name="Pangilinan J."/>
            <person name="Lipzen A."/>
            <person name="Riley R."/>
            <person name="Ahrendt S."/>
            <person name="Ng V."/>
            <person name="Barry K."/>
            <person name="Daum C."/>
            <person name="Grigoriev I.V."/>
            <person name="Hilden K.S."/>
            <person name="Makela M.R."/>
            <person name="de Vries R.P."/>
        </authorList>
    </citation>
    <scope>NUCLEOTIDE SEQUENCE [LARGE SCALE GENOMIC DNA]</scope>
    <source>
        <strain evidence="1">OM18370.1</strain>
    </source>
</reference>
<gene>
    <name evidence="1" type="ORF">BD311DRAFT_727097</name>
</gene>
<accession>A0A4Q9MEQ4</accession>
<dbReference type="Proteomes" id="UP000292957">
    <property type="component" value="Unassembled WGS sequence"/>
</dbReference>
<dbReference type="AlphaFoldDB" id="A0A4Q9MEQ4"/>
<organism evidence="1">
    <name type="scientific">Dichomitus squalens</name>
    <dbReference type="NCBI Taxonomy" id="114155"/>
    <lineage>
        <taxon>Eukaryota</taxon>
        <taxon>Fungi</taxon>
        <taxon>Dikarya</taxon>
        <taxon>Basidiomycota</taxon>
        <taxon>Agaricomycotina</taxon>
        <taxon>Agaricomycetes</taxon>
        <taxon>Polyporales</taxon>
        <taxon>Polyporaceae</taxon>
        <taxon>Dichomitus</taxon>
    </lineage>
</organism>
<dbReference type="EMBL" id="ML143454">
    <property type="protein sequence ID" value="TBU25850.1"/>
    <property type="molecule type" value="Genomic_DNA"/>
</dbReference>
<proteinExistence type="predicted"/>
<dbReference type="OrthoDB" id="2748713at2759"/>
<evidence type="ECO:0000313" key="1">
    <source>
        <dbReference type="EMBL" id="TBU25850.1"/>
    </source>
</evidence>
<protein>
    <recommendedName>
        <fullName evidence="2">F-box domain-containing protein</fullName>
    </recommendedName>
</protein>
<sequence>MEVTPGLAEPGAGSPSLNLDVLATLCTFLTDDRDILSFSETCSALRPVAVMHLLSSRPVVLRNPTSVGKFHDFVFSDAAARLPHITALEVYPLVDDPDACAGDPIECLSSILSCAFSLVALVLRESYLIRNYKCLGDPRIVAAIGKLTTLRSLTVVNYPGNMWTISSVSTLLSHLQSTLATLRLDLLIAQMHVPDLTEFYPEFRERNREAQERRTWTRLQQLICGAPTFYLLGLLCPIDICNIHDCDVHSKQYVVDTLQGMRPPSRLKLHVKLSKGLEVLRELIPPETAATLTHLTLCLVYDDYDRLPRSDALSIQWDELWQTVQVVLGQLPVLTHLRILFHCNDRSTARGFPDDHFVNALRPATFDFTAAASTIMLAVPYLQYAFLATSACITISRRAWPEVAVAECDRWLNSRAWRIAALGEARGDATRRELVPLHPGKAETIIRHEDLVLSDYAEEDTRLSTHY</sequence>
<name>A0A4Q9MEQ4_9APHY</name>